<dbReference type="Pfam" id="PF13588">
    <property type="entry name" value="HSDR_N_2"/>
    <property type="match status" value="1"/>
</dbReference>
<dbReference type="PANTHER" id="PTHR11070:SF45">
    <property type="entry name" value="DNA 3'-5' HELICASE"/>
    <property type="match status" value="1"/>
</dbReference>
<dbReference type="PRINTS" id="PR00726">
    <property type="entry name" value="LEXASERPTASE"/>
</dbReference>
<evidence type="ECO:0000256" key="4">
    <source>
        <dbReference type="ARBA" id="ARBA00022801"/>
    </source>
</evidence>
<dbReference type="GO" id="GO:0033202">
    <property type="term" value="C:DNA helicase complex"/>
    <property type="evidence" value="ECO:0007669"/>
    <property type="project" value="TreeGrafter"/>
</dbReference>
<dbReference type="GO" id="GO:0000725">
    <property type="term" value="P:recombinational repair"/>
    <property type="evidence" value="ECO:0007669"/>
    <property type="project" value="TreeGrafter"/>
</dbReference>
<dbReference type="InterPro" id="IPR014016">
    <property type="entry name" value="UvrD-like_ATP-bd"/>
</dbReference>
<sequence>MHLNKEQEKISYTKPSGPMLVKGIAGSGKTTVGVNRIPFLLNNYCFEPDDMVLLMTYNKTLVNYMGYLYGKIEKEYKKNYPTLFELPRDRVKITTIDGLIYPYYLKYCKKNNKKYSTDIGNSEKFSIIGDYLEKLSKEYGGISLLNQNNLKFLYDEIEWIKSCNYNEEEYQNADRLGATKYDEHNHRLPKNSKIRKAIYSLMELYSKELLNRNRVDFNDVRRIALETMDEYTVNKFTHIIIDESQDLSKLQLELLKKVYNKKEYSSITFLFDCAQSIYSQSWLGNKRNFTTIGFNMAGRSKTLSKNFRTTTQISQAAYSLLEKSHDIIDDENYVKPYLIDRQGDYPVYRHFSTESQEMDYLIKLIKNELSDYKMNEIVIVGRSRIQLENAKQIMKNNNISCEIIDRDNSDFEKDAVRLMTMHSVKGIESKVVILINVNEGIVPFYSSKDEKIREFEEVTEKKLFYVGMTRATEILYITSSVKPSKFIQEINSKYLRFDKKSQIRGMYNLSVDEYKFKENIINIYSPEEKVRQWVINELINNYRYPLELIEIEYPVIMGSKKGFVDIAVSRYENGKKKTFIYIEVKSIQKGIEEARNQVLSYASVSKNIEYCMITDGTALEVFDSSREPKGDIPIFNMEMMPSKADINIALDLEKNRELILFKDEDGSMEVDFGGISERYPSEEVFSMPIYGKVSGDVPVFMNSEENESFYLPKELVKDESGFFLRVRGDSMKNADIDDGDLVLLRQDLDPKSGDIIAVAIDGEATLKRLMKMRNAIILLPENPEYEEIYINEQDVNLLGIASIAIKKNKN</sequence>
<dbReference type="AlphaFoldDB" id="E3HDE7"/>
<dbReference type="HOGENOM" id="CLU_018674_0_0_0"/>
<reference evidence="17 18" key="1">
    <citation type="journal article" date="2010" name="Stand. Genomic Sci.">
        <title>Complete genome sequence of Ilyobacter polytropus type strain (CuHbu1).</title>
        <authorList>
            <person name="Sikorski J."/>
            <person name="Chertkov O."/>
            <person name="Lapidus A."/>
            <person name="Nolan M."/>
            <person name="Lucas S."/>
            <person name="Del Rio T.G."/>
            <person name="Tice H."/>
            <person name="Cheng J.F."/>
            <person name="Tapia R."/>
            <person name="Han C."/>
            <person name="Goodwin L."/>
            <person name="Pitluck S."/>
            <person name="Liolios K."/>
            <person name="Ivanova N."/>
            <person name="Mavromatis K."/>
            <person name="Mikhailova N."/>
            <person name="Pati A."/>
            <person name="Chen A."/>
            <person name="Palaniappan K."/>
            <person name="Land M."/>
            <person name="Hauser L."/>
            <person name="Chang Y.J."/>
            <person name="Jeffries C.D."/>
            <person name="Brambilla E."/>
            <person name="Yasawong M."/>
            <person name="Rohde M."/>
            <person name="Pukall R."/>
            <person name="Spring S."/>
            <person name="Goker M."/>
            <person name="Woyke T."/>
            <person name="Bristow J."/>
            <person name="Eisen J.A."/>
            <person name="Markowitz V."/>
            <person name="Hugenholtz P."/>
            <person name="Kyrpides N.C."/>
            <person name="Klenk H.P."/>
        </authorList>
    </citation>
    <scope>NUCLEOTIDE SEQUENCE [LARGE SCALE GENOMIC DNA]</scope>
    <source>
        <strain evidence="18">ATCC 51220 / DSM 2926 / LMG 16218 / CuHBu1</strain>
        <plasmid evidence="18">pILYOP01</plasmid>
    </source>
</reference>
<name>E3HDE7_ILYPC</name>
<keyword evidence="10" id="KW-0742">SOS response</keyword>
<proteinExistence type="inferred from homology"/>
<keyword evidence="6 15" id="KW-0068">Autocatalytic cleavage</keyword>
<dbReference type="Proteomes" id="UP000006875">
    <property type="component" value="Plasmid pILYOP01"/>
</dbReference>
<dbReference type="Pfam" id="PF00580">
    <property type="entry name" value="UvrD-helicase"/>
    <property type="match status" value="1"/>
</dbReference>
<dbReference type="Pfam" id="PF13361">
    <property type="entry name" value="UvrD_C"/>
    <property type="match status" value="2"/>
</dbReference>
<dbReference type="Pfam" id="PF00717">
    <property type="entry name" value="Peptidase_S24"/>
    <property type="match status" value="1"/>
</dbReference>
<keyword evidence="7 14" id="KW-0067">ATP-binding</keyword>
<dbReference type="PROSITE" id="PS51198">
    <property type="entry name" value="UVRD_HELICASE_ATP_BIND"/>
    <property type="match status" value="1"/>
</dbReference>
<evidence type="ECO:0000256" key="14">
    <source>
        <dbReference type="PROSITE-ProRule" id="PRU00560"/>
    </source>
</evidence>
<keyword evidence="4 14" id="KW-0378">Hydrolase</keyword>
<dbReference type="GO" id="GO:0005829">
    <property type="term" value="C:cytosol"/>
    <property type="evidence" value="ECO:0007669"/>
    <property type="project" value="TreeGrafter"/>
</dbReference>
<gene>
    <name evidence="17" type="ordered locus">Ilyop_2795</name>
</gene>
<organism evidence="17 18">
    <name type="scientific">Ilyobacter polytropus (strain ATCC 51220 / DSM 2926 / LMG 16218 / CuHBu1)</name>
    <dbReference type="NCBI Taxonomy" id="572544"/>
    <lineage>
        <taxon>Bacteria</taxon>
        <taxon>Fusobacteriati</taxon>
        <taxon>Fusobacteriota</taxon>
        <taxon>Fusobacteriia</taxon>
        <taxon>Fusobacteriales</taxon>
        <taxon>Fusobacteriaceae</taxon>
        <taxon>Ilyobacter</taxon>
    </lineage>
</organism>
<dbReference type="KEGG" id="ipo:Ilyop_2795"/>
<dbReference type="SUPFAM" id="SSF52540">
    <property type="entry name" value="P-loop containing nucleoside triphosphate hydrolases"/>
    <property type="match status" value="1"/>
</dbReference>
<evidence type="ECO:0000259" key="16">
    <source>
        <dbReference type="PROSITE" id="PS51198"/>
    </source>
</evidence>
<comment type="similarity">
    <text evidence="1 15">Belongs to the peptidase S24 family.</text>
</comment>
<dbReference type="InterPro" id="IPR029464">
    <property type="entry name" value="HSDR_N"/>
</dbReference>
<evidence type="ECO:0000256" key="8">
    <source>
        <dbReference type="ARBA" id="ARBA00023204"/>
    </source>
</evidence>
<feature type="binding site" evidence="14">
    <location>
        <begin position="23"/>
        <end position="30"/>
    </location>
    <ligand>
        <name>ATP</name>
        <dbReference type="ChEBI" id="CHEBI:30616"/>
    </ligand>
</feature>
<dbReference type="OrthoDB" id="9787585at2"/>
<evidence type="ECO:0000256" key="7">
    <source>
        <dbReference type="ARBA" id="ARBA00022840"/>
    </source>
</evidence>
<evidence type="ECO:0000256" key="9">
    <source>
        <dbReference type="ARBA" id="ARBA00023235"/>
    </source>
</evidence>
<evidence type="ECO:0000256" key="5">
    <source>
        <dbReference type="ARBA" id="ARBA00022806"/>
    </source>
</evidence>
<evidence type="ECO:0000256" key="10">
    <source>
        <dbReference type="ARBA" id="ARBA00023236"/>
    </source>
</evidence>
<evidence type="ECO:0000313" key="18">
    <source>
        <dbReference type="Proteomes" id="UP000006875"/>
    </source>
</evidence>
<dbReference type="EMBL" id="CP002282">
    <property type="protein sequence ID" value="ADO84550.1"/>
    <property type="molecule type" value="Genomic_DNA"/>
</dbReference>
<keyword evidence="17" id="KW-0614">Plasmid</keyword>
<keyword evidence="8" id="KW-0234">DNA repair</keyword>
<comment type="catalytic activity">
    <reaction evidence="11">
        <text>Couples ATP hydrolysis with the unwinding of duplex DNA by translocating in the 3'-5' direction.</text>
        <dbReference type="EC" id="5.6.2.4"/>
    </reaction>
</comment>
<protein>
    <recommendedName>
        <fullName evidence="12">DNA 3'-5' helicase</fullName>
        <ecNumber evidence="12">5.6.2.4</ecNumber>
    </recommendedName>
</protein>
<dbReference type="GO" id="GO:0009432">
    <property type="term" value="P:SOS response"/>
    <property type="evidence" value="ECO:0007669"/>
    <property type="project" value="UniProtKB-KW"/>
</dbReference>
<evidence type="ECO:0000256" key="2">
    <source>
        <dbReference type="ARBA" id="ARBA00022741"/>
    </source>
</evidence>
<comment type="catalytic activity">
    <reaction evidence="13">
        <text>ATP + H2O = ADP + phosphate + H(+)</text>
        <dbReference type="Rhea" id="RHEA:13065"/>
        <dbReference type="ChEBI" id="CHEBI:15377"/>
        <dbReference type="ChEBI" id="CHEBI:15378"/>
        <dbReference type="ChEBI" id="CHEBI:30616"/>
        <dbReference type="ChEBI" id="CHEBI:43474"/>
        <dbReference type="ChEBI" id="CHEBI:456216"/>
        <dbReference type="EC" id="5.6.2.4"/>
    </reaction>
</comment>
<evidence type="ECO:0000256" key="1">
    <source>
        <dbReference type="ARBA" id="ARBA00007484"/>
    </source>
</evidence>
<keyword evidence="2 14" id="KW-0547">Nucleotide-binding</keyword>
<dbReference type="GO" id="GO:0016787">
    <property type="term" value="F:hydrolase activity"/>
    <property type="evidence" value="ECO:0007669"/>
    <property type="project" value="UniProtKB-UniRule"/>
</dbReference>
<dbReference type="Gene3D" id="3.40.50.300">
    <property type="entry name" value="P-loop containing nucleotide triphosphate hydrolases"/>
    <property type="match status" value="2"/>
</dbReference>
<keyword evidence="5 14" id="KW-0347">Helicase</keyword>
<dbReference type="CDD" id="cd06529">
    <property type="entry name" value="S24_LexA-like"/>
    <property type="match status" value="1"/>
</dbReference>
<dbReference type="InterPro" id="IPR000212">
    <property type="entry name" value="DNA_helicase_UvrD/REP"/>
</dbReference>
<feature type="domain" description="UvrD-like helicase ATP-binding" evidence="16">
    <location>
        <begin position="2"/>
        <end position="310"/>
    </location>
</feature>
<keyword evidence="9" id="KW-0413">Isomerase</keyword>
<evidence type="ECO:0000256" key="15">
    <source>
        <dbReference type="RuleBase" id="RU003991"/>
    </source>
</evidence>
<dbReference type="GO" id="GO:0003677">
    <property type="term" value="F:DNA binding"/>
    <property type="evidence" value="ECO:0007669"/>
    <property type="project" value="InterPro"/>
</dbReference>
<evidence type="ECO:0000256" key="6">
    <source>
        <dbReference type="ARBA" id="ARBA00022813"/>
    </source>
</evidence>
<accession>E3HDE7</accession>
<dbReference type="Gene3D" id="2.10.109.10">
    <property type="entry name" value="Umud Fragment, subunit A"/>
    <property type="match status" value="1"/>
</dbReference>
<dbReference type="GO" id="GO:0006355">
    <property type="term" value="P:regulation of DNA-templated transcription"/>
    <property type="evidence" value="ECO:0007669"/>
    <property type="project" value="InterPro"/>
</dbReference>
<dbReference type="InterPro" id="IPR027417">
    <property type="entry name" value="P-loop_NTPase"/>
</dbReference>
<dbReference type="PANTHER" id="PTHR11070">
    <property type="entry name" value="UVRD / RECB / PCRA DNA HELICASE FAMILY MEMBER"/>
    <property type="match status" value="1"/>
</dbReference>
<evidence type="ECO:0000256" key="12">
    <source>
        <dbReference type="ARBA" id="ARBA00034808"/>
    </source>
</evidence>
<evidence type="ECO:0000256" key="3">
    <source>
        <dbReference type="ARBA" id="ARBA00022763"/>
    </source>
</evidence>
<geneLocation type="plasmid" evidence="17 18">
    <name>pILYOP01</name>
</geneLocation>
<dbReference type="RefSeq" id="WP_013389202.1">
    <property type="nucleotide sequence ID" value="NC_014633.1"/>
</dbReference>
<dbReference type="GO" id="GO:0043138">
    <property type="term" value="F:3'-5' DNA helicase activity"/>
    <property type="evidence" value="ECO:0007669"/>
    <property type="project" value="UniProtKB-EC"/>
</dbReference>
<dbReference type="InterPro" id="IPR014017">
    <property type="entry name" value="DNA_helicase_UvrD-like_C"/>
</dbReference>
<dbReference type="InterPro" id="IPR015927">
    <property type="entry name" value="Peptidase_S24_S26A/B/C"/>
</dbReference>
<evidence type="ECO:0000256" key="11">
    <source>
        <dbReference type="ARBA" id="ARBA00034617"/>
    </source>
</evidence>
<dbReference type="GO" id="GO:0005524">
    <property type="term" value="F:ATP binding"/>
    <property type="evidence" value="ECO:0007669"/>
    <property type="project" value="UniProtKB-UniRule"/>
</dbReference>
<dbReference type="InterPro" id="IPR006197">
    <property type="entry name" value="Peptidase_S24_LexA"/>
</dbReference>
<keyword evidence="18" id="KW-1185">Reference proteome</keyword>
<dbReference type="SUPFAM" id="SSF51306">
    <property type="entry name" value="LexA/Signal peptidase"/>
    <property type="match status" value="1"/>
</dbReference>
<dbReference type="InterPro" id="IPR039418">
    <property type="entry name" value="LexA-like"/>
</dbReference>
<keyword evidence="3" id="KW-0227">DNA damage</keyword>
<evidence type="ECO:0000313" key="17">
    <source>
        <dbReference type="EMBL" id="ADO84550.1"/>
    </source>
</evidence>
<dbReference type="InterPro" id="IPR036286">
    <property type="entry name" value="LexA/Signal_pep-like_sf"/>
</dbReference>
<dbReference type="EC" id="5.6.2.4" evidence="12"/>
<evidence type="ECO:0000256" key="13">
    <source>
        <dbReference type="ARBA" id="ARBA00048988"/>
    </source>
</evidence>